<protein>
    <submittedName>
        <fullName evidence="2">Ricin B lectin</fullName>
    </submittedName>
</protein>
<dbReference type="Gene3D" id="2.80.10.50">
    <property type="match status" value="1"/>
</dbReference>
<dbReference type="OMA" id="HDHINTP"/>
<proteinExistence type="predicted"/>
<evidence type="ECO:0000256" key="1">
    <source>
        <dbReference type="SAM" id="MobiDB-lite"/>
    </source>
</evidence>
<organism evidence="2 3">
    <name type="scientific">Nosema bombycis (strain CQ1 / CVCC 102059)</name>
    <name type="common">Microsporidian parasite</name>
    <name type="synonym">Pebrine of silkworm</name>
    <dbReference type="NCBI Taxonomy" id="578461"/>
    <lineage>
        <taxon>Eukaryota</taxon>
        <taxon>Fungi</taxon>
        <taxon>Fungi incertae sedis</taxon>
        <taxon>Microsporidia</taxon>
        <taxon>Nosematidae</taxon>
        <taxon>Nosema</taxon>
    </lineage>
</organism>
<dbReference type="AlphaFoldDB" id="R0ME24"/>
<dbReference type="Proteomes" id="UP000016927">
    <property type="component" value="Unassembled WGS sequence"/>
</dbReference>
<evidence type="ECO:0000313" key="2">
    <source>
        <dbReference type="EMBL" id="EOB12325.1"/>
    </source>
</evidence>
<dbReference type="CDD" id="cd00161">
    <property type="entry name" value="beta-trefoil_Ricin-like"/>
    <property type="match status" value="1"/>
</dbReference>
<dbReference type="SMR" id="R0ME24"/>
<dbReference type="GO" id="GO:0030246">
    <property type="term" value="F:carbohydrate binding"/>
    <property type="evidence" value="ECO:0007669"/>
    <property type="project" value="UniProtKB-KW"/>
</dbReference>
<keyword evidence="2" id="KW-0430">Lectin</keyword>
<keyword evidence="3" id="KW-1185">Reference proteome</keyword>
<dbReference type="VEuPathDB" id="MicrosporidiaDB:NBO_463g0004"/>
<dbReference type="HOGENOM" id="CLU_090065_1_0_1"/>
<evidence type="ECO:0000313" key="3">
    <source>
        <dbReference type="Proteomes" id="UP000016927"/>
    </source>
</evidence>
<dbReference type="OrthoDB" id="2200907at2759"/>
<dbReference type="SUPFAM" id="SSF50370">
    <property type="entry name" value="Ricin B-like lectins"/>
    <property type="match status" value="1"/>
</dbReference>
<feature type="compositionally biased region" description="Basic residues" evidence="1">
    <location>
        <begin position="175"/>
        <end position="188"/>
    </location>
</feature>
<feature type="region of interest" description="Disordered" evidence="1">
    <location>
        <begin position="174"/>
        <end position="194"/>
    </location>
</feature>
<dbReference type="EMBL" id="KB909371">
    <property type="protein sequence ID" value="EOB12325.1"/>
    <property type="molecule type" value="Genomic_DNA"/>
</dbReference>
<reference evidence="2 3" key="1">
    <citation type="journal article" date="2013" name="BMC Genomics">
        <title>Comparative genomics of parasitic silkworm microsporidia reveal an association between genome expansion and host adaptation.</title>
        <authorList>
            <person name="Pan G."/>
            <person name="Xu J."/>
            <person name="Li T."/>
            <person name="Xia Q."/>
            <person name="Liu S.L."/>
            <person name="Zhang G."/>
            <person name="Li S."/>
            <person name="Li C."/>
            <person name="Liu H."/>
            <person name="Yang L."/>
            <person name="Liu T."/>
            <person name="Zhang X."/>
            <person name="Wu Z."/>
            <person name="Fan W."/>
            <person name="Dang X."/>
            <person name="Xiang H."/>
            <person name="Tao M."/>
            <person name="Li Y."/>
            <person name="Hu J."/>
            <person name="Li Z."/>
            <person name="Lin L."/>
            <person name="Luo J."/>
            <person name="Geng L."/>
            <person name="Wang L."/>
            <person name="Long M."/>
            <person name="Wan Y."/>
            <person name="He N."/>
            <person name="Zhang Z."/>
            <person name="Lu C."/>
            <person name="Keeling P.J."/>
            <person name="Wang J."/>
            <person name="Xiang Z."/>
            <person name="Zhou Z."/>
        </authorList>
    </citation>
    <scope>NUCLEOTIDE SEQUENCE [LARGE SCALE GENOMIC DNA]</scope>
    <source>
        <strain evidence="3">CQ1 / CVCC 102059</strain>
    </source>
</reference>
<gene>
    <name evidence="2" type="ORF">NBO_463g0004</name>
</gene>
<sequence length="194" mass="22913">MKFTFLFIFGITQSLLIKHKSDNNYLSLYAEGAFTYVKLTPDEKEAVDVTFTPNKDGSVFIKNSQEPNKSFDIADNKDKLIMYNFHGGNNQQFMVSMVDHRKFKIINNGQCLDYDAESKKILKKTCTNSESQIFDIFDKNSEDSSAATDLNNEKIRYNMNEIEPVYELYTDRQLPRKKHHRHHHHHHHYDYDYE</sequence>
<accession>R0ME24</accession>
<dbReference type="InterPro" id="IPR035992">
    <property type="entry name" value="Ricin_B-like_lectins"/>
</dbReference>
<name>R0ME24_NOSB1</name>